<evidence type="ECO:0000313" key="2">
    <source>
        <dbReference type="EMBL" id="ABZ71108.1"/>
    </source>
</evidence>
<dbReference type="HOGENOM" id="CLU_155900_0_0_5"/>
<dbReference type="AlphaFoldDB" id="B0T5V0"/>
<dbReference type="EMBL" id="CP000927">
    <property type="protein sequence ID" value="ABZ71108.1"/>
    <property type="molecule type" value="Genomic_DNA"/>
</dbReference>
<proteinExistence type="predicted"/>
<dbReference type="STRING" id="366602.Caul_1980"/>
<dbReference type="InterPro" id="IPR018754">
    <property type="entry name" value="RovC-like_DNA-bd"/>
</dbReference>
<dbReference type="Pfam" id="PF10074">
    <property type="entry name" value="RovC_DNA-bd"/>
    <property type="match status" value="1"/>
</dbReference>
<protein>
    <recommendedName>
        <fullName evidence="1">T6SS Transcription factor RovC-like DNA binding domain-containing protein</fullName>
    </recommendedName>
</protein>
<dbReference type="OrthoDB" id="9811330at2"/>
<sequence length="90" mass="10528">MTPQLEHPVADEAPWSETLTDYDQRHLVTYLRLLDADQDGADWREAARLILGRDPEQALDLSHRCWETHLARARWMTQTGYRELLAAGRR</sequence>
<dbReference type="eggNOG" id="ENOG5032Z6E">
    <property type="taxonomic scope" value="Bacteria"/>
</dbReference>
<evidence type="ECO:0000259" key="1">
    <source>
        <dbReference type="Pfam" id="PF10074"/>
    </source>
</evidence>
<organism evidence="2">
    <name type="scientific">Caulobacter sp. (strain K31)</name>
    <dbReference type="NCBI Taxonomy" id="366602"/>
    <lineage>
        <taxon>Bacteria</taxon>
        <taxon>Pseudomonadati</taxon>
        <taxon>Pseudomonadota</taxon>
        <taxon>Alphaproteobacteria</taxon>
        <taxon>Caulobacterales</taxon>
        <taxon>Caulobacteraceae</taxon>
        <taxon>Caulobacter</taxon>
    </lineage>
</organism>
<dbReference type="KEGG" id="cak:Caul_1980"/>
<gene>
    <name evidence="2" type="ordered locus">Caul_1980</name>
</gene>
<reference evidence="2" key="1">
    <citation type="submission" date="2008-01" db="EMBL/GenBank/DDBJ databases">
        <title>Complete sequence of chromosome of Caulobacter sp. K31.</title>
        <authorList>
            <consortium name="US DOE Joint Genome Institute"/>
            <person name="Copeland A."/>
            <person name="Lucas S."/>
            <person name="Lapidus A."/>
            <person name="Barry K."/>
            <person name="Glavina del Rio T."/>
            <person name="Dalin E."/>
            <person name="Tice H."/>
            <person name="Pitluck S."/>
            <person name="Bruce D."/>
            <person name="Goodwin L."/>
            <person name="Thompson L.S."/>
            <person name="Brettin T."/>
            <person name="Detter J.C."/>
            <person name="Han C."/>
            <person name="Schmutz J."/>
            <person name="Larimer F."/>
            <person name="Land M."/>
            <person name="Hauser L."/>
            <person name="Kyrpides N."/>
            <person name="Kim E."/>
            <person name="Stephens C."/>
            <person name="Richardson P."/>
        </authorList>
    </citation>
    <scope>NUCLEOTIDE SEQUENCE [LARGE SCALE GENOMIC DNA]</scope>
    <source>
        <strain evidence="2">K31</strain>
    </source>
</reference>
<accession>B0T5V0</accession>
<feature type="domain" description="T6SS Transcription factor RovC-like DNA binding" evidence="1">
    <location>
        <begin position="10"/>
        <end position="85"/>
    </location>
</feature>
<name>B0T5V0_CAUSK</name>